<dbReference type="AlphaFoldDB" id="A0AAD8TX59"/>
<feature type="compositionally biased region" description="Basic and acidic residues" evidence="2">
    <location>
        <begin position="318"/>
        <end position="340"/>
    </location>
</feature>
<reference evidence="4" key="1">
    <citation type="submission" date="2023-07" db="EMBL/GenBank/DDBJ databases">
        <title>A chromosome-level genome assembly of Lolium multiflorum.</title>
        <authorList>
            <person name="Chen Y."/>
            <person name="Copetti D."/>
            <person name="Kolliker R."/>
            <person name="Studer B."/>
        </authorList>
    </citation>
    <scope>NUCLEOTIDE SEQUENCE</scope>
    <source>
        <strain evidence="4">02402/16</strain>
        <tissue evidence="4">Leaf</tissue>
    </source>
</reference>
<proteinExistence type="predicted"/>
<feature type="compositionally biased region" description="Basic and acidic residues" evidence="2">
    <location>
        <begin position="357"/>
        <end position="374"/>
    </location>
</feature>
<evidence type="ECO:0000256" key="1">
    <source>
        <dbReference type="PROSITE-ProRule" id="PRU00047"/>
    </source>
</evidence>
<dbReference type="SMART" id="SM00343">
    <property type="entry name" value="ZnF_C2HC"/>
    <property type="match status" value="2"/>
</dbReference>
<keyword evidence="1" id="KW-0479">Metal-binding</keyword>
<name>A0AAD8TX59_LOLMU</name>
<keyword evidence="1" id="KW-0862">Zinc</keyword>
<gene>
    <name evidence="4" type="ORF">QYE76_010415</name>
</gene>
<sequence>MDNVSVVRTALGDWCGDFGGDSGAAGAPPRPPELPTTPPLADAERRQGHSSAPAAPRPGGRFWVLASDSEADGEEAGSDPGEGPEPSDAEFRRRPRPATLASFIAFAEERGGSLRHGRRRAFAPGGKGSRFSGGLAPRFRRLGDAGGLGSRVSGARGPIQRGPPQTPSGQVRMAVAARHGSLREERRPPDPDGDGEEPPVLEAADGPAHPLLLLLPEVRPSGPRLLGLPRVAEPIQLTSFPSGLEGGLLERAWPNEPGSARWQGSKWLWLPKGCTDPALGFPASESESRRRTFRTLRRFPSPAPLSRSYAAAVVMGRDGRDGWEGRDGYGDGRNKRRMDGYEDGASWRQDGGGRGGRYQEEGYQRPPDKGREDWGSPPPWWREREEEKERERARKKKPAEAARARGQNQQQGRRGGGAGGQGGKAKAPAQGGGGASGAQLPPKEKGKGKQGSAGTATGGECFRCGREGHFQSECTFDPICVLCSKEGHSSANCPTRGKPLILQTMGHAITGGGFFNIDVEPLQQKSNAGQFAAVIRFDEKPLTEAQLSNELKNLLDDLWDWQVVKLSDSEFSVHFPSRETLLMWTRSGRLFLPLSESNTSIREAFLGPRPSKALPTVWVQLTGLPSDMIEKERLMAGTTMIGRPVDVDELSLKKHLTEPVRIRYQCRYPERIKGSVQLFVNGEPFTIGVRAELGRGAGGSGDSPPPKPPARHDEPEEADSEEEECEPWNRHSRKNKDQQGKDKDSDRPAAEGGGKGVSTLAAVLGSFSAPQLSKGCGGGFDQYGSNLDAMQLGPVEDARGPSPLVSRQVTNLVVEAMEVVGALGSDAELVSGDTSTQVTDPVSSWLLDSPSKGATGSPSLLSAGTVTEVSVLTDDLGDKEDATMDQGLLVDHGKTGDTLRREATASLSLAKGKRTKVVVVGVDNGRSGVRKSGRTKGVTAGATTMVRAQRLTAERNLETPSNSGKSDDFSVLDVLPDMHISSVIKDSCVVFTPGAGSPREALSLLRAEEEARAAIAAKALQIRRQADELAAREAAERAAREAAELAAREAAAPSVDTGAVQPVLDTDADSLLPPEPVCGAGRAGTDPAPVGTGQNQAGLREALPDVMPPATRGRPRRAKTSSLSVRKGSTKRKTAK</sequence>
<feature type="compositionally biased region" description="Gly residues" evidence="2">
    <location>
        <begin position="413"/>
        <end position="423"/>
    </location>
</feature>
<dbReference type="GO" id="GO:0008270">
    <property type="term" value="F:zinc ion binding"/>
    <property type="evidence" value="ECO:0007669"/>
    <property type="project" value="UniProtKB-KW"/>
</dbReference>
<keyword evidence="5" id="KW-1185">Reference proteome</keyword>
<dbReference type="Proteomes" id="UP001231189">
    <property type="component" value="Unassembled WGS sequence"/>
</dbReference>
<feature type="compositionally biased region" description="Pro residues" evidence="2">
    <location>
        <begin position="28"/>
        <end position="38"/>
    </location>
</feature>
<feature type="region of interest" description="Disordered" evidence="2">
    <location>
        <begin position="318"/>
        <end position="456"/>
    </location>
</feature>
<evidence type="ECO:0000313" key="4">
    <source>
        <dbReference type="EMBL" id="KAK1693718.1"/>
    </source>
</evidence>
<dbReference type="Pfam" id="PF00098">
    <property type="entry name" value="zf-CCHC"/>
    <property type="match status" value="1"/>
</dbReference>
<feature type="domain" description="CCHC-type" evidence="3">
    <location>
        <begin position="461"/>
        <end position="474"/>
    </location>
</feature>
<accession>A0AAD8TX59</accession>
<feature type="region of interest" description="Disordered" evidence="2">
    <location>
        <begin position="110"/>
        <end position="204"/>
    </location>
</feature>
<dbReference type="SUPFAM" id="SSF57756">
    <property type="entry name" value="Retrovirus zinc finger-like domains"/>
    <property type="match status" value="1"/>
</dbReference>
<feature type="region of interest" description="Disordered" evidence="2">
    <location>
        <begin position="692"/>
        <end position="754"/>
    </location>
</feature>
<evidence type="ECO:0000313" key="5">
    <source>
        <dbReference type="Proteomes" id="UP001231189"/>
    </source>
</evidence>
<dbReference type="InterPro" id="IPR036875">
    <property type="entry name" value="Znf_CCHC_sf"/>
</dbReference>
<protein>
    <recommendedName>
        <fullName evidence="3">CCHC-type domain-containing protein</fullName>
    </recommendedName>
</protein>
<dbReference type="PANTHER" id="PTHR33170">
    <property type="entry name" value="DUF4283 DOMAIN-CONTAINING PROTEIN-RELATED"/>
    <property type="match status" value="1"/>
</dbReference>
<dbReference type="InterPro" id="IPR001878">
    <property type="entry name" value="Znf_CCHC"/>
</dbReference>
<dbReference type="Gene3D" id="4.10.60.10">
    <property type="entry name" value="Zinc finger, CCHC-type"/>
    <property type="match status" value="1"/>
</dbReference>
<keyword evidence="1" id="KW-0863">Zinc-finger</keyword>
<dbReference type="GO" id="GO:0003676">
    <property type="term" value="F:nucleic acid binding"/>
    <property type="evidence" value="ECO:0007669"/>
    <property type="project" value="InterPro"/>
</dbReference>
<organism evidence="4 5">
    <name type="scientific">Lolium multiflorum</name>
    <name type="common">Italian ryegrass</name>
    <name type="synonym">Lolium perenne subsp. multiflorum</name>
    <dbReference type="NCBI Taxonomy" id="4521"/>
    <lineage>
        <taxon>Eukaryota</taxon>
        <taxon>Viridiplantae</taxon>
        <taxon>Streptophyta</taxon>
        <taxon>Embryophyta</taxon>
        <taxon>Tracheophyta</taxon>
        <taxon>Spermatophyta</taxon>
        <taxon>Magnoliopsida</taxon>
        <taxon>Liliopsida</taxon>
        <taxon>Poales</taxon>
        <taxon>Poaceae</taxon>
        <taxon>BOP clade</taxon>
        <taxon>Pooideae</taxon>
        <taxon>Poodae</taxon>
        <taxon>Poeae</taxon>
        <taxon>Poeae Chloroplast Group 2 (Poeae type)</taxon>
        <taxon>Loliodinae</taxon>
        <taxon>Loliinae</taxon>
        <taxon>Lolium</taxon>
    </lineage>
</organism>
<feature type="region of interest" description="Disordered" evidence="2">
    <location>
        <begin position="1072"/>
        <end position="1136"/>
    </location>
</feature>
<feature type="compositionally biased region" description="Basic and acidic residues" evidence="2">
    <location>
        <begin position="735"/>
        <end position="749"/>
    </location>
</feature>
<feature type="compositionally biased region" description="Acidic residues" evidence="2">
    <location>
        <begin position="715"/>
        <end position="726"/>
    </location>
</feature>
<feature type="compositionally biased region" description="Basic and acidic residues" evidence="2">
    <location>
        <begin position="181"/>
        <end position="190"/>
    </location>
</feature>
<dbReference type="PANTHER" id="PTHR33170:SF2">
    <property type="entry name" value="OS12G0531500 PROTEIN"/>
    <property type="match status" value="1"/>
</dbReference>
<evidence type="ECO:0000259" key="3">
    <source>
        <dbReference type="PROSITE" id="PS50158"/>
    </source>
</evidence>
<comment type="caution">
    <text evidence="4">The sequence shown here is derived from an EMBL/GenBank/DDBJ whole genome shotgun (WGS) entry which is preliminary data.</text>
</comment>
<dbReference type="PROSITE" id="PS50158">
    <property type="entry name" value="ZF_CCHC"/>
    <property type="match status" value="1"/>
</dbReference>
<evidence type="ECO:0000256" key="2">
    <source>
        <dbReference type="SAM" id="MobiDB-lite"/>
    </source>
</evidence>
<dbReference type="EMBL" id="JAUUTY010000001">
    <property type="protein sequence ID" value="KAK1693718.1"/>
    <property type="molecule type" value="Genomic_DNA"/>
</dbReference>
<feature type="region of interest" description="Disordered" evidence="2">
    <location>
        <begin position="1"/>
        <end position="97"/>
    </location>
</feature>
<feature type="compositionally biased region" description="Basic and acidic residues" evidence="2">
    <location>
        <begin position="381"/>
        <end position="403"/>
    </location>
</feature>